<evidence type="ECO:0000313" key="2">
    <source>
        <dbReference type="Proteomes" id="UP001181247"/>
    </source>
</evidence>
<proteinExistence type="predicted"/>
<organism evidence="1 2">
    <name type="scientific">Bacteroides uniformis</name>
    <dbReference type="NCBI Taxonomy" id="820"/>
    <lineage>
        <taxon>Bacteria</taxon>
        <taxon>Pseudomonadati</taxon>
        <taxon>Bacteroidota</taxon>
        <taxon>Bacteroidia</taxon>
        <taxon>Bacteroidales</taxon>
        <taxon>Bacteroidaceae</taxon>
        <taxon>Bacteroides</taxon>
    </lineage>
</organism>
<reference evidence="1" key="1">
    <citation type="submission" date="2023-10" db="EMBL/GenBank/DDBJ databases">
        <title>Genome of Potential pathogenic bacteria in Crohn's disease.</title>
        <authorList>
            <person name="Rodriguez-Palacios A."/>
        </authorList>
    </citation>
    <scope>NUCLEOTIDE SEQUENCE</scope>
    <source>
        <strain evidence="1">CavFT-hAR50</strain>
    </source>
</reference>
<dbReference type="InterPro" id="IPR036287">
    <property type="entry name" value="Rv1873-like_sf"/>
</dbReference>
<name>A0AAE4IHI7_BACUN</name>
<dbReference type="Proteomes" id="UP001181247">
    <property type="component" value="Unassembled WGS sequence"/>
</dbReference>
<dbReference type="Pfam" id="PF08837">
    <property type="entry name" value="DUF1810"/>
    <property type="match status" value="1"/>
</dbReference>
<dbReference type="InterPro" id="IPR014937">
    <property type="entry name" value="DUF1810"/>
</dbReference>
<sequence>MEKSYWVLHKQNKDMEQDNYNLQRFIEAQDLIYPIVLKELQEGRKRGHWMWYIFPQLKQLGYSFNSKFYGISGIEEATAYLGNPVLAQRLREVSETILHLSTNDAVEVFGGIDSRKLCSCMTLFDIVSPDEVFARIIDKYFNGQQDKCTIKIINHLST</sequence>
<dbReference type="AlphaFoldDB" id="A0AAE4IHI7"/>
<dbReference type="SUPFAM" id="SSF140736">
    <property type="entry name" value="Rv1873-like"/>
    <property type="match status" value="1"/>
</dbReference>
<protein>
    <submittedName>
        <fullName evidence="1">DUF1810 domain-containing protein</fullName>
    </submittedName>
</protein>
<dbReference type="RefSeq" id="WP_234983983.1">
    <property type="nucleotide sequence ID" value="NZ_JAWDEU010000002.1"/>
</dbReference>
<dbReference type="EMBL" id="JAWDEU010000002">
    <property type="protein sequence ID" value="MDU0245968.1"/>
    <property type="molecule type" value="Genomic_DNA"/>
</dbReference>
<comment type="caution">
    <text evidence="1">The sequence shown here is derived from an EMBL/GenBank/DDBJ whole genome shotgun (WGS) entry which is preliminary data.</text>
</comment>
<gene>
    <name evidence="1" type="ORF">RVH16_14795</name>
</gene>
<evidence type="ECO:0000313" key="1">
    <source>
        <dbReference type="EMBL" id="MDU0245968.1"/>
    </source>
</evidence>
<dbReference type="Gene3D" id="1.25.40.380">
    <property type="entry name" value="Protein of unknown function DUF1810"/>
    <property type="match status" value="1"/>
</dbReference>
<dbReference type="PIRSF" id="PIRSF008546">
    <property type="entry name" value="UCP008546"/>
    <property type="match status" value="1"/>
</dbReference>
<accession>A0AAE4IHI7</accession>